<sequence>MLQPLLRRTWAPKCKTPGMNAWERHDRLTAITALTLTPHCRKLGLHFELLDHNAKAEDFFWILFSLHCEVRRPLIVVWDRLSAHRKAARALSELKCRWVTFEYLPVSSALEPLAASR</sequence>
<protein>
    <recommendedName>
        <fullName evidence="3">Tc1-like transposase DDE domain-containing protein</fullName>
    </recommendedName>
</protein>
<evidence type="ECO:0008006" key="3">
    <source>
        <dbReference type="Google" id="ProtNLM"/>
    </source>
</evidence>
<evidence type="ECO:0000313" key="2">
    <source>
        <dbReference type="Proteomes" id="UP001500840"/>
    </source>
</evidence>
<accession>A0ABP8MRP9</accession>
<keyword evidence="2" id="KW-1185">Reference proteome</keyword>
<name>A0ABP8MRP9_9BACT</name>
<dbReference type="EMBL" id="BAABGA010000030">
    <property type="protein sequence ID" value="GAA4453197.1"/>
    <property type="molecule type" value="Genomic_DNA"/>
</dbReference>
<reference evidence="2" key="1">
    <citation type="journal article" date="2019" name="Int. J. Syst. Evol. Microbiol.">
        <title>The Global Catalogue of Microorganisms (GCM) 10K type strain sequencing project: providing services to taxonomists for standard genome sequencing and annotation.</title>
        <authorList>
            <consortium name="The Broad Institute Genomics Platform"/>
            <consortium name="The Broad Institute Genome Sequencing Center for Infectious Disease"/>
            <person name="Wu L."/>
            <person name="Ma J."/>
        </authorList>
    </citation>
    <scope>NUCLEOTIDE SEQUENCE [LARGE SCALE GENOMIC DNA]</scope>
    <source>
        <strain evidence="2">JCM 17759</strain>
    </source>
</reference>
<gene>
    <name evidence="1" type="ORF">GCM10023156_23790</name>
</gene>
<organism evidence="1 2">
    <name type="scientific">Novipirellula rosea</name>
    <dbReference type="NCBI Taxonomy" id="1031540"/>
    <lineage>
        <taxon>Bacteria</taxon>
        <taxon>Pseudomonadati</taxon>
        <taxon>Planctomycetota</taxon>
        <taxon>Planctomycetia</taxon>
        <taxon>Pirellulales</taxon>
        <taxon>Pirellulaceae</taxon>
        <taxon>Novipirellula</taxon>
    </lineage>
</organism>
<evidence type="ECO:0000313" key="1">
    <source>
        <dbReference type="EMBL" id="GAA4453197.1"/>
    </source>
</evidence>
<dbReference type="Proteomes" id="UP001500840">
    <property type="component" value="Unassembled WGS sequence"/>
</dbReference>
<comment type="caution">
    <text evidence="1">The sequence shown here is derived from an EMBL/GenBank/DDBJ whole genome shotgun (WGS) entry which is preliminary data.</text>
</comment>
<proteinExistence type="predicted"/>